<comment type="caution">
    <text evidence="1">The sequence shown here is derived from an EMBL/GenBank/DDBJ whole genome shotgun (WGS) entry which is preliminary data.</text>
</comment>
<keyword evidence="2" id="KW-1185">Reference proteome</keyword>
<organism evidence="1 2">
    <name type="scientific">Candidatus Macondimonas diazotrophica</name>
    <dbReference type="NCBI Taxonomy" id="2305248"/>
    <lineage>
        <taxon>Bacteria</taxon>
        <taxon>Pseudomonadati</taxon>
        <taxon>Pseudomonadota</taxon>
        <taxon>Gammaproteobacteria</taxon>
        <taxon>Chromatiales</taxon>
        <taxon>Ectothiorhodospiraceae</taxon>
        <taxon>Candidatus Macondimonas</taxon>
    </lineage>
</organism>
<gene>
    <name evidence="1" type="ORF">E4680_11395</name>
</gene>
<dbReference type="EMBL" id="SRIO01000017">
    <property type="protein sequence ID" value="TFZ81667.1"/>
    <property type="molecule type" value="Genomic_DNA"/>
</dbReference>
<name>A0A4Z0F7I1_9GAMM</name>
<sequence>MMYDIFKDYIHMTEGTEVPAIYRRWAIITAMGAWIGRDAYFKFSGMELYPNLYVLLMGASGVKKSSAIKRAKKVLMRAGYDAFAAEKTTKEKFLMDLAGMEEADLLDSPFDNDMAESFITADEFNDFFGNNIFDFLATLGVLWDYSGVYKSRIKNGAQVEIRDPVISLLAGNTQTTLANTFPPEALGQGFFSRIIAVFSEPTKKRITFPAAPSEEQLEDFITKLKAIKLNCNGALDITEEAVALVDKIYKTWSPVEDERFAHYSSRRLIHLLKLITIHAAARCSNIIEPEDVVYANTVLSYAEHYMPKAFGEFGRGKNAGVAHKVVEILEAAERPLDFAAIWELVHHDLSDLDELARVTRNLVTAGKIKYSAEGFTASRRKLKFKNDGTVDSKYLTAEELGHE</sequence>
<proteinExistence type="predicted"/>
<reference evidence="1 2" key="1">
    <citation type="journal article" date="2019" name="ISME J.">
        <title>Candidatus Macondimonas diazotrophica, a novel gammaproteobacterial genus dominating crude-oil-contaminated coastal sediments.</title>
        <authorList>
            <person name="Karthikeyan S."/>
            <person name="Konstantinidis K."/>
        </authorList>
    </citation>
    <scope>NUCLEOTIDE SEQUENCE [LARGE SCALE GENOMIC DNA]</scope>
    <source>
        <strain evidence="1 2">KTK01</strain>
    </source>
</reference>
<dbReference type="AlphaFoldDB" id="A0A4Z0F7I1"/>
<protein>
    <submittedName>
        <fullName evidence="1">DUF3987 domain-containing protein</fullName>
    </submittedName>
</protein>
<evidence type="ECO:0000313" key="1">
    <source>
        <dbReference type="EMBL" id="TFZ81667.1"/>
    </source>
</evidence>
<dbReference type="Proteomes" id="UP000297890">
    <property type="component" value="Unassembled WGS sequence"/>
</dbReference>
<accession>A0A4Z0F7I1</accession>
<evidence type="ECO:0000313" key="2">
    <source>
        <dbReference type="Proteomes" id="UP000297890"/>
    </source>
</evidence>